<organism evidence="1 2">
    <name type="scientific">Gossypium arboreum</name>
    <name type="common">Tree cotton</name>
    <name type="synonym">Gossypium nanking</name>
    <dbReference type="NCBI Taxonomy" id="29729"/>
    <lineage>
        <taxon>Eukaryota</taxon>
        <taxon>Viridiplantae</taxon>
        <taxon>Streptophyta</taxon>
        <taxon>Embryophyta</taxon>
        <taxon>Tracheophyta</taxon>
        <taxon>Spermatophyta</taxon>
        <taxon>Magnoliopsida</taxon>
        <taxon>eudicotyledons</taxon>
        <taxon>Gunneridae</taxon>
        <taxon>Pentapetalae</taxon>
        <taxon>rosids</taxon>
        <taxon>malvids</taxon>
        <taxon>Malvales</taxon>
        <taxon>Malvaceae</taxon>
        <taxon>Malvoideae</taxon>
        <taxon>Gossypium</taxon>
    </lineage>
</organism>
<gene>
    <name evidence="1" type="ORF">PVK06_040432</name>
</gene>
<comment type="caution">
    <text evidence="1">The sequence shown here is derived from an EMBL/GenBank/DDBJ whole genome shotgun (WGS) entry which is preliminary data.</text>
</comment>
<evidence type="ECO:0000313" key="1">
    <source>
        <dbReference type="EMBL" id="KAK5785813.1"/>
    </source>
</evidence>
<accession>A0ABR0N5D5</accession>
<keyword evidence="2" id="KW-1185">Reference proteome</keyword>
<name>A0ABR0N5D5_GOSAR</name>
<reference evidence="1 2" key="1">
    <citation type="submission" date="2023-03" db="EMBL/GenBank/DDBJ databases">
        <title>WGS of Gossypium arboreum.</title>
        <authorList>
            <person name="Yu D."/>
        </authorList>
    </citation>
    <scope>NUCLEOTIDE SEQUENCE [LARGE SCALE GENOMIC DNA]</scope>
    <source>
        <tissue evidence="1">Leaf</tissue>
    </source>
</reference>
<sequence length="103" mass="12031">MANLISILWNYWDSRNNFMFKGQVDKAHAIWDRASNLGKEFRIYNLLYAPMRSQNDNMKKWDKPPKGVVKINFDATVNGDRVRYGVIFLDNDDFVLSGGGFHR</sequence>
<evidence type="ECO:0000313" key="2">
    <source>
        <dbReference type="Proteomes" id="UP001358586"/>
    </source>
</evidence>
<dbReference type="Proteomes" id="UP001358586">
    <property type="component" value="Chromosome 11"/>
</dbReference>
<dbReference type="EMBL" id="JARKNE010000011">
    <property type="protein sequence ID" value="KAK5785813.1"/>
    <property type="molecule type" value="Genomic_DNA"/>
</dbReference>
<proteinExistence type="predicted"/>
<protein>
    <submittedName>
        <fullName evidence="1">Uncharacterized protein</fullName>
    </submittedName>
</protein>